<dbReference type="InterPro" id="IPR027417">
    <property type="entry name" value="P-loop_NTPase"/>
</dbReference>
<keyword evidence="6" id="KW-1185">Reference proteome</keyword>
<reference evidence="5 6" key="1">
    <citation type="submission" date="2019-08" db="EMBL/GenBank/DDBJ databases">
        <title>Whole genome of Aphis craccivora.</title>
        <authorList>
            <person name="Voronova N.V."/>
            <person name="Shulinski R.S."/>
            <person name="Bandarenka Y.V."/>
            <person name="Zhorov D.G."/>
            <person name="Warner D."/>
        </authorList>
    </citation>
    <scope>NUCLEOTIDE SEQUENCE [LARGE SCALE GENOMIC DNA]</scope>
    <source>
        <strain evidence="5">180601</strain>
        <tissue evidence="5">Whole Body</tissue>
    </source>
</reference>
<keyword evidence="1" id="KW-0547">Nucleotide-binding</keyword>
<evidence type="ECO:0000256" key="3">
    <source>
        <dbReference type="SAM" id="Phobius"/>
    </source>
</evidence>
<dbReference type="Proteomes" id="UP000478052">
    <property type="component" value="Unassembled WGS sequence"/>
</dbReference>
<dbReference type="GO" id="GO:0005524">
    <property type="term" value="F:ATP binding"/>
    <property type="evidence" value="ECO:0007669"/>
    <property type="project" value="UniProtKB-KW"/>
</dbReference>
<organism evidence="5 6">
    <name type="scientific">Aphis craccivora</name>
    <name type="common">Cowpea aphid</name>
    <dbReference type="NCBI Taxonomy" id="307492"/>
    <lineage>
        <taxon>Eukaryota</taxon>
        <taxon>Metazoa</taxon>
        <taxon>Ecdysozoa</taxon>
        <taxon>Arthropoda</taxon>
        <taxon>Hexapoda</taxon>
        <taxon>Insecta</taxon>
        <taxon>Pterygota</taxon>
        <taxon>Neoptera</taxon>
        <taxon>Paraneoptera</taxon>
        <taxon>Hemiptera</taxon>
        <taxon>Sternorrhyncha</taxon>
        <taxon>Aphidomorpha</taxon>
        <taxon>Aphidoidea</taxon>
        <taxon>Aphididae</taxon>
        <taxon>Aphidini</taxon>
        <taxon>Aphis</taxon>
        <taxon>Aphis</taxon>
    </lineage>
</organism>
<feature type="transmembrane region" description="Helical" evidence="3">
    <location>
        <begin position="6"/>
        <end position="24"/>
    </location>
</feature>
<dbReference type="Gene3D" id="3.40.50.300">
    <property type="entry name" value="P-loop containing nucleotide triphosphate hydrolases"/>
    <property type="match status" value="1"/>
</dbReference>
<keyword evidence="2" id="KW-0067">ATP-binding</keyword>
<proteinExistence type="predicted"/>
<keyword evidence="3" id="KW-1133">Transmembrane helix</keyword>
<comment type="caution">
    <text evidence="5">The sequence shown here is derived from an EMBL/GenBank/DDBJ whole genome shotgun (WGS) entry which is preliminary data.</text>
</comment>
<evidence type="ECO:0000259" key="4">
    <source>
        <dbReference type="Pfam" id="PF00004"/>
    </source>
</evidence>
<evidence type="ECO:0000256" key="2">
    <source>
        <dbReference type="ARBA" id="ARBA00022840"/>
    </source>
</evidence>
<keyword evidence="3" id="KW-0812">Transmembrane</keyword>
<dbReference type="Pfam" id="PF00004">
    <property type="entry name" value="AAA"/>
    <property type="match status" value="1"/>
</dbReference>
<evidence type="ECO:0000313" key="6">
    <source>
        <dbReference type="Proteomes" id="UP000478052"/>
    </source>
</evidence>
<feature type="transmembrane region" description="Helical" evidence="3">
    <location>
        <begin position="89"/>
        <end position="108"/>
    </location>
</feature>
<dbReference type="AlphaFoldDB" id="A0A6G0Y5J7"/>
<dbReference type="EMBL" id="VUJU01006003">
    <property type="protein sequence ID" value="KAF0749693.1"/>
    <property type="molecule type" value="Genomic_DNA"/>
</dbReference>
<feature type="domain" description="ATPase AAA-type core" evidence="4">
    <location>
        <begin position="21"/>
        <end position="89"/>
    </location>
</feature>
<dbReference type="InterPro" id="IPR003959">
    <property type="entry name" value="ATPase_AAA_core"/>
</dbReference>
<sequence>MFLIEYLLFKFLILLYLYLGILLYGQSDCRNIMIARKIIRKEGIHCIRLDVESVDDRWRGECKEFTLAVWSLAKMIQPCIIFIDGIGNLIILLINNYLVLVILIRKYIQ</sequence>
<dbReference type="InterPro" id="IPR051701">
    <property type="entry name" value="Mito_OM_Translocase_MSP1"/>
</dbReference>
<gene>
    <name evidence="5" type="ORF">FWK35_00032518</name>
</gene>
<accession>A0A6G0Y5J7</accession>
<evidence type="ECO:0000256" key="1">
    <source>
        <dbReference type="ARBA" id="ARBA00022741"/>
    </source>
</evidence>
<dbReference type="SUPFAM" id="SSF52540">
    <property type="entry name" value="P-loop containing nucleoside triphosphate hydrolases"/>
    <property type="match status" value="1"/>
</dbReference>
<protein>
    <submittedName>
        <fullName evidence="5">ATPase family AAA domain-containing protein 1</fullName>
    </submittedName>
</protein>
<evidence type="ECO:0000313" key="5">
    <source>
        <dbReference type="EMBL" id="KAF0749693.1"/>
    </source>
</evidence>
<dbReference type="GO" id="GO:0005741">
    <property type="term" value="C:mitochondrial outer membrane"/>
    <property type="evidence" value="ECO:0007669"/>
    <property type="project" value="TreeGrafter"/>
</dbReference>
<dbReference type="GO" id="GO:0016887">
    <property type="term" value="F:ATP hydrolysis activity"/>
    <property type="evidence" value="ECO:0007669"/>
    <property type="project" value="InterPro"/>
</dbReference>
<keyword evidence="3" id="KW-0472">Membrane</keyword>
<dbReference type="PANTHER" id="PTHR45644:SF3">
    <property type="entry name" value="FI08533P-RELATED"/>
    <property type="match status" value="1"/>
</dbReference>
<dbReference type="GO" id="GO:0140570">
    <property type="term" value="P:extraction of mislocalized protein from mitochondrial outer membrane"/>
    <property type="evidence" value="ECO:0007669"/>
    <property type="project" value="TreeGrafter"/>
</dbReference>
<name>A0A6G0Y5J7_APHCR</name>
<dbReference type="PANTHER" id="PTHR45644">
    <property type="entry name" value="AAA ATPASE, PUTATIVE (AFU_ORTHOLOGUE AFUA_2G12920)-RELATED-RELATED"/>
    <property type="match status" value="1"/>
</dbReference>